<dbReference type="Pfam" id="PF00651">
    <property type="entry name" value="BTB"/>
    <property type="match status" value="1"/>
</dbReference>
<dbReference type="InterPro" id="IPR000210">
    <property type="entry name" value="BTB/POZ_dom"/>
</dbReference>
<dbReference type="PANTHER" id="PTHR47843:SF5">
    <property type="entry name" value="BTB_POZ DOMAIN PROTEIN"/>
    <property type="match status" value="1"/>
</dbReference>
<dbReference type="CDD" id="cd18186">
    <property type="entry name" value="BTB_POZ_ZBTB_KLHL-like"/>
    <property type="match status" value="1"/>
</dbReference>
<dbReference type="SUPFAM" id="SSF54695">
    <property type="entry name" value="POZ domain"/>
    <property type="match status" value="1"/>
</dbReference>
<protein>
    <submittedName>
        <fullName evidence="1">Uncharacterized protein</fullName>
    </submittedName>
</protein>
<dbReference type="EMBL" id="JAIBSC010000157">
    <property type="protein sequence ID" value="KAH1894311.1"/>
    <property type="molecule type" value="Genomic_DNA"/>
</dbReference>
<dbReference type="PANTHER" id="PTHR47843">
    <property type="entry name" value="BTB DOMAIN-CONTAINING PROTEIN-RELATED"/>
    <property type="match status" value="1"/>
</dbReference>
<comment type="caution">
    <text evidence="1">The sequence shown here is derived from an EMBL/GenBank/DDBJ whole genome shotgun (WGS) entry which is preliminary data.</text>
</comment>
<dbReference type="PROSITE" id="PS50097">
    <property type="entry name" value="BTB"/>
    <property type="match status" value="1"/>
</dbReference>
<evidence type="ECO:0000313" key="2">
    <source>
        <dbReference type="Proteomes" id="UP000813423"/>
    </source>
</evidence>
<dbReference type="OMA" id="AVYRCET"/>
<dbReference type="Proteomes" id="UP000813423">
    <property type="component" value="Unassembled WGS sequence"/>
</dbReference>
<dbReference type="InterPro" id="IPR011333">
    <property type="entry name" value="SKP1/BTB/POZ_sf"/>
</dbReference>
<name>A0A229Y135_ASPFM</name>
<evidence type="ECO:0000313" key="1">
    <source>
        <dbReference type="EMBL" id="KAH1894311.1"/>
    </source>
</evidence>
<dbReference type="Gene3D" id="3.30.710.10">
    <property type="entry name" value="Potassium Channel Kv1.1, Chain A"/>
    <property type="match status" value="1"/>
</dbReference>
<organism evidence="1 2">
    <name type="scientific">Aspergillus fumigatus</name>
    <name type="common">Neosartorya fumigata</name>
    <dbReference type="NCBI Taxonomy" id="746128"/>
    <lineage>
        <taxon>Eukaryota</taxon>
        <taxon>Fungi</taxon>
        <taxon>Dikarya</taxon>
        <taxon>Ascomycota</taxon>
        <taxon>Pezizomycotina</taxon>
        <taxon>Eurotiomycetes</taxon>
        <taxon>Eurotiomycetidae</taxon>
        <taxon>Eurotiales</taxon>
        <taxon>Aspergillaceae</taxon>
        <taxon>Aspergillus</taxon>
        <taxon>Aspergillus subgen. Fumigati</taxon>
    </lineage>
</organism>
<reference evidence="1" key="1">
    <citation type="submission" date="2021-08" db="EMBL/GenBank/DDBJ databases">
        <title>Global Aspergillus fumigatus from environmental and clinical sources.</title>
        <authorList>
            <person name="Barber A."/>
            <person name="Sae-Ong T."/>
        </authorList>
    </citation>
    <scope>NUCLEOTIDE SEQUENCE</scope>
    <source>
        <strain evidence="1">NRZ-2016-071</strain>
    </source>
</reference>
<proteinExistence type="predicted"/>
<gene>
    <name evidence="1" type="ORF">KXV57_002340</name>
</gene>
<sequence>MSDSDGLRSLLKRIMTSSEHSDITISCGAYNHRVHRAIISAQSEVLAAMCHDNFLEGKTGKISLPDDDPEAINIMVQHLYGQNYEDTRPDLEDYGEDRALLNLKVYAIADKYNITSLEESAKAEFRAWAWSSQRTEPWGRVVEEIWKSNEFSGLHLVIEKQLADNIDRMLEDDWLPFIDMGLKLGRFSAAFLQHIIDKKNRVFYAIRDAKVRHELDVIDLKRKIKGYKNTIEQTKHTIEQLRNEMAADTYESDGSIEF</sequence>
<dbReference type="AlphaFoldDB" id="A0A229Y135"/>
<accession>A0A229Y135</accession>